<dbReference type="Proteomes" id="UP000257123">
    <property type="component" value="Unassembled WGS sequence"/>
</dbReference>
<dbReference type="OrthoDB" id="42171at2157"/>
<sequence length="158" mass="17128">MAVPEALLKALRERGLDIGDVVDILAGISDIDPPVAAAAHAELAARAFREALSLVDRGDVVQSSEKLYKAAEEAVKALAIARGLNEAKEALSRGRWTVGLLDKAAQKLGDAAWRAWDAAYFLHVNGFHETRIDITHVKARIPLIEPLIREAEGLLHKP</sequence>
<proteinExistence type="predicted"/>
<dbReference type="EMBL" id="NMUE01000026">
    <property type="protein sequence ID" value="RFA95061.1"/>
    <property type="molecule type" value="Genomic_DNA"/>
</dbReference>
<evidence type="ECO:0000313" key="1">
    <source>
        <dbReference type="EMBL" id="RFA95061.1"/>
    </source>
</evidence>
<dbReference type="PANTHER" id="PTHR34237">
    <property type="entry name" value="PAREP8-RELATED"/>
    <property type="match status" value="1"/>
</dbReference>
<dbReference type="Gene3D" id="1.20.120.330">
    <property type="entry name" value="Nucleotidyltransferases domain 2"/>
    <property type="match status" value="1"/>
</dbReference>
<reference evidence="3 4" key="1">
    <citation type="submission" date="2017-07" db="EMBL/GenBank/DDBJ databases">
        <title>Draft genome sequence of aerobic hyperthermophilic archaea, Pyrobaculum aerophilum YKB31 and YKB32.</title>
        <authorList>
            <person name="Mochizuki T."/>
            <person name="Berliner A.J."/>
            <person name="Yoshida-Takashima Y."/>
            <person name="Takaki Y."/>
            <person name="Nunoura T."/>
            <person name="Takai K."/>
        </authorList>
    </citation>
    <scope>NUCLEOTIDE SEQUENCE [LARGE SCALE GENOMIC DNA]</scope>
    <source>
        <strain evidence="1 4">YKB31</strain>
        <strain evidence="2 3">YKB32</strain>
    </source>
</reference>
<dbReference type="Proteomes" id="UP000256877">
    <property type="component" value="Unassembled WGS sequence"/>
</dbReference>
<dbReference type="EMBL" id="NMUF01000038">
    <property type="protein sequence ID" value="RFA96310.1"/>
    <property type="molecule type" value="Genomic_DNA"/>
</dbReference>
<comment type="caution">
    <text evidence="2">The sequence shown here is derived from an EMBL/GenBank/DDBJ whole genome shotgun (WGS) entry which is preliminary data.</text>
</comment>
<protein>
    <recommendedName>
        <fullName evidence="5">PaREP8</fullName>
    </recommendedName>
</protein>
<organism evidence="2 3">
    <name type="scientific">Pyrobaculum aerophilum</name>
    <dbReference type="NCBI Taxonomy" id="13773"/>
    <lineage>
        <taxon>Archaea</taxon>
        <taxon>Thermoproteota</taxon>
        <taxon>Thermoprotei</taxon>
        <taxon>Thermoproteales</taxon>
        <taxon>Thermoproteaceae</taxon>
        <taxon>Pyrobaculum</taxon>
    </lineage>
</organism>
<evidence type="ECO:0000313" key="4">
    <source>
        <dbReference type="Proteomes" id="UP000257123"/>
    </source>
</evidence>
<evidence type="ECO:0008006" key="5">
    <source>
        <dbReference type="Google" id="ProtNLM"/>
    </source>
</evidence>
<evidence type="ECO:0000313" key="3">
    <source>
        <dbReference type="Proteomes" id="UP000256877"/>
    </source>
</evidence>
<dbReference type="InterPro" id="IPR010268">
    <property type="entry name" value="PaREP1"/>
</dbReference>
<evidence type="ECO:0000313" key="2">
    <source>
        <dbReference type="EMBL" id="RFA96310.1"/>
    </source>
</evidence>
<accession>A0A371QZR9</accession>
<dbReference type="PANTHER" id="PTHR34237:SF4">
    <property type="entry name" value="PAREP1 FAMILY PROTEIN"/>
    <property type="match status" value="1"/>
</dbReference>
<dbReference type="Pfam" id="PF05942">
    <property type="entry name" value="PaREP1"/>
    <property type="match status" value="1"/>
</dbReference>
<name>A0A371QZR9_9CREN</name>
<gene>
    <name evidence="1" type="ORF">CGL51_08275</name>
    <name evidence="2" type="ORF">CGL52_11060</name>
</gene>
<dbReference type="AlphaFoldDB" id="A0A371QZR9"/>
<dbReference type="RefSeq" id="WP_116421379.1">
    <property type="nucleotide sequence ID" value="NZ_NMUE01000026.1"/>
</dbReference>